<proteinExistence type="predicted"/>
<feature type="transmembrane region" description="Helical" evidence="7">
    <location>
        <begin position="159"/>
        <end position="177"/>
    </location>
</feature>
<dbReference type="Proteomes" id="UP000238375">
    <property type="component" value="Unassembled WGS sequence"/>
</dbReference>
<name>A0A2T0SWD7_9BACT</name>
<evidence type="ECO:0000256" key="6">
    <source>
        <dbReference type="SAM" id="MobiDB-lite"/>
    </source>
</evidence>
<keyword evidence="5 7" id="KW-0472">Membrane</keyword>
<evidence type="ECO:0000256" key="5">
    <source>
        <dbReference type="ARBA" id="ARBA00023136"/>
    </source>
</evidence>
<dbReference type="AlphaFoldDB" id="A0A2T0SWD7"/>
<dbReference type="PIRSF" id="PIRSF035875">
    <property type="entry name" value="RNase_BN"/>
    <property type="match status" value="1"/>
</dbReference>
<evidence type="ECO:0000313" key="9">
    <source>
        <dbReference type="Proteomes" id="UP000238375"/>
    </source>
</evidence>
<evidence type="ECO:0000256" key="2">
    <source>
        <dbReference type="ARBA" id="ARBA00022475"/>
    </source>
</evidence>
<sequence>MAAATAFFSFFALPPIVIILTQLYGHVLTDADRQVSTELFRTMADLFGWQSARQLQDISQRLQQPRSSGWLTALSIALLLLASTTLFTIVKNSLNQLWRVKHAAHRRWWASAADRAIAFGIILFSGLLVLASLLVQQVLLRFQVRLPDTFGPPNWLIEVGRYVLSTALSTLWLGVIFKYLPDIKIRWQAVWRGALVTALLFDIGQQILDRLLIKSPVGALYGRSGAIILILLFIFYSALILYYGASFTREYANWLHLDAEPANDAVAYQIQELPEEDNITATADRPGPSKQQLPD</sequence>
<feature type="transmembrane region" description="Helical" evidence="7">
    <location>
        <begin position="70"/>
        <end position="90"/>
    </location>
</feature>
<dbReference type="EMBL" id="PVTE01000010">
    <property type="protein sequence ID" value="PRY37727.1"/>
    <property type="molecule type" value="Genomic_DNA"/>
</dbReference>
<evidence type="ECO:0000256" key="3">
    <source>
        <dbReference type="ARBA" id="ARBA00022692"/>
    </source>
</evidence>
<gene>
    <name evidence="8" type="ORF">CLV58_110198</name>
</gene>
<dbReference type="InterPro" id="IPR017039">
    <property type="entry name" value="Virul_fac_BrkB"/>
</dbReference>
<keyword evidence="2" id="KW-1003">Cell membrane</keyword>
<protein>
    <submittedName>
        <fullName evidence="8">Membrane protein</fullName>
    </submittedName>
</protein>
<keyword evidence="9" id="KW-1185">Reference proteome</keyword>
<accession>A0A2T0SWD7</accession>
<feature type="transmembrane region" description="Helical" evidence="7">
    <location>
        <begin position="220"/>
        <end position="243"/>
    </location>
</feature>
<feature type="transmembrane region" description="Helical" evidence="7">
    <location>
        <begin position="189"/>
        <end position="208"/>
    </location>
</feature>
<dbReference type="PANTHER" id="PTHR30213:SF1">
    <property type="entry name" value="INNER MEMBRANE PROTEIN YHJD"/>
    <property type="match status" value="1"/>
</dbReference>
<feature type="region of interest" description="Disordered" evidence="6">
    <location>
        <begin position="274"/>
        <end position="295"/>
    </location>
</feature>
<reference evidence="8 9" key="1">
    <citation type="submission" date="2018-03" db="EMBL/GenBank/DDBJ databases">
        <title>Genomic Encyclopedia of Archaeal and Bacterial Type Strains, Phase II (KMG-II): from individual species to whole genera.</title>
        <authorList>
            <person name="Goeker M."/>
        </authorList>
    </citation>
    <scope>NUCLEOTIDE SEQUENCE [LARGE SCALE GENOMIC DNA]</scope>
    <source>
        <strain evidence="8 9">DSM 28354</strain>
    </source>
</reference>
<evidence type="ECO:0000256" key="1">
    <source>
        <dbReference type="ARBA" id="ARBA00004651"/>
    </source>
</evidence>
<dbReference type="OrthoDB" id="9797028at2"/>
<organism evidence="8 9">
    <name type="scientific">Spirosoma oryzae</name>
    <dbReference type="NCBI Taxonomy" id="1469603"/>
    <lineage>
        <taxon>Bacteria</taxon>
        <taxon>Pseudomonadati</taxon>
        <taxon>Bacteroidota</taxon>
        <taxon>Cytophagia</taxon>
        <taxon>Cytophagales</taxon>
        <taxon>Cytophagaceae</taxon>
        <taxon>Spirosoma</taxon>
    </lineage>
</organism>
<evidence type="ECO:0000313" key="8">
    <source>
        <dbReference type="EMBL" id="PRY37727.1"/>
    </source>
</evidence>
<comment type="caution">
    <text evidence="8">The sequence shown here is derived from an EMBL/GenBank/DDBJ whole genome shotgun (WGS) entry which is preliminary data.</text>
</comment>
<dbReference type="Pfam" id="PF03631">
    <property type="entry name" value="Virul_fac_BrkB"/>
    <property type="match status" value="1"/>
</dbReference>
<keyword evidence="4 7" id="KW-1133">Transmembrane helix</keyword>
<evidence type="ECO:0000256" key="7">
    <source>
        <dbReference type="SAM" id="Phobius"/>
    </source>
</evidence>
<keyword evidence="3 7" id="KW-0812">Transmembrane</keyword>
<comment type="subcellular location">
    <subcellularLocation>
        <location evidence="1">Cell membrane</location>
        <topology evidence="1">Multi-pass membrane protein</topology>
    </subcellularLocation>
</comment>
<feature type="transmembrane region" description="Helical" evidence="7">
    <location>
        <begin position="116"/>
        <end position="139"/>
    </location>
</feature>
<evidence type="ECO:0000256" key="4">
    <source>
        <dbReference type="ARBA" id="ARBA00022989"/>
    </source>
</evidence>
<dbReference type="PANTHER" id="PTHR30213">
    <property type="entry name" value="INNER MEMBRANE PROTEIN YHJD"/>
    <property type="match status" value="1"/>
</dbReference>
<dbReference type="GO" id="GO:0005886">
    <property type="term" value="C:plasma membrane"/>
    <property type="evidence" value="ECO:0007669"/>
    <property type="project" value="UniProtKB-SubCell"/>
</dbReference>